<dbReference type="EMBL" id="LAZR01019844">
    <property type="protein sequence ID" value="KKL91034.1"/>
    <property type="molecule type" value="Genomic_DNA"/>
</dbReference>
<evidence type="ECO:0000259" key="1">
    <source>
        <dbReference type="Pfam" id="PF13392"/>
    </source>
</evidence>
<dbReference type="GO" id="GO:0004519">
    <property type="term" value="F:endonuclease activity"/>
    <property type="evidence" value="ECO:0007669"/>
    <property type="project" value="InterPro"/>
</dbReference>
<organism evidence="2">
    <name type="scientific">marine sediment metagenome</name>
    <dbReference type="NCBI Taxonomy" id="412755"/>
    <lineage>
        <taxon>unclassified sequences</taxon>
        <taxon>metagenomes</taxon>
        <taxon>ecological metagenomes</taxon>
    </lineage>
</organism>
<dbReference type="AlphaFoldDB" id="A0A0F9FX89"/>
<gene>
    <name evidence="2" type="ORF">LCGC14_1898770</name>
</gene>
<name>A0A0F9FX89_9ZZZZ</name>
<dbReference type="Gene3D" id="3.90.75.10">
    <property type="entry name" value="Homing Intron 3 (I-ppo) Encoded Endonuclease, Chain A"/>
    <property type="match status" value="1"/>
</dbReference>
<dbReference type="Pfam" id="PF13392">
    <property type="entry name" value="HNH_3"/>
    <property type="match status" value="1"/>
</dbReference>
<proteinExistence type="predicted"/>
<evidence type="ECO:0000313" key="2">
    <source>
        <dbReference type="EMBL" id="KKL91034.1"/>
    </source>
</evidence>
<protein>
    <recommendedName>
        <fullName evidence="1">HNH nuclease domain-containing protein</fullName>
    </recommendedName>
</protein>
<accession>A0A0F9FX89</accession>
<dbReference type="SUPFAM" id="SSF54060">
    <property type="entry name" value="His-Me finger endonucleases"/>
    <property type="match status" value="1"/>
</dbReference>
<sequence>MNTELSAASRTKIGAEEGIPPKRRCSPFADAANEARFWAKVDQKNGCWEWTASTQSRGYGCFGINGRIELAHRISYQHFYGSIPDGMQVLHRCDNPPCVNPLHLFLGTFQDNMDDRKVKGHNGLFSGERNGRAKLTTEEALAIRDSVAPATLVAELYG</sequence>
<dbReference type="InterPro" id="IPR003615">
    <property type="entry name" value="HNH_nuc"/>
</dbReference>
<dbReference type="InterPro" id="IPR044925">
    <property type="entry name" value="His-Me_finger_sf"/>
</dbReference>
<dbReference type="InterPro" id="IPR044930">
    <property type="entry name" value="Homing_endonuclease_His-Me"/>
</dbReference>
<reference evidence="2" key="1">
    <citation type="journal article" date="2015" name="Nature">
        <title>Complex archaea that bridge the gap between prokaryotes and eukaryotes.</title>
        <authorList>
            <person name="Spang A."/>
            <person name="Saw J.H."/>
            <person name="Jorgensen S.L."/>
            <person name="Zaremba-Niedzwiedzka K."/>
            <person name="Martijn J."/>
            <person name="Lind A.E."/>
            <person name="van Eijk R."/>
            <person name="Schleper C."/>
            <person name="Guy L."/>
            <person name="Ettema T.J."/>
        </authorList>
    </citation>
    <scope>NUCLEOTIDE SEQUENCE</scope>
</reference>
<feature type="domain" description="HNH nuclease" evidence="1">
    <location>
        <begin position="70"/>
        <end position="113"/>
    </location>
</feature>
<feature type="non-terminal residue" evidence="2">
    <location>
        <position position="158"/>
    </location>
</feature>
<comment type="caution">
    <text evidence="2">The sequence shown here is derived from an EMBL/GenBank/DDBJ whole genome shotgun (WGS) entry which is preliminary data.</text>
</comment>